<sequence length="46" mass="5325">MFAYIQGPDNHMSLEPLSRTGLHPLVLIWRHQNLIPLPYNSHQEGC</sequence>
<protein>
    <submittedName>
        <fullName evidence="1">Uncharacterized protein</fullName>
    </submittedName>
</protein>
<dbReference type="AlphaFoldDB" id="A0A0A9FTE8"/>
<dbReference type="EMBL" id="GBRH01186313">
    <property type="protein sequence ID" value="JAE11583.1"/>
    <property type="molecule type" value="Transcribed_RNA"/>
</dbReference>
<accession>A0A0A9FTE8</accession>
<organism evidence="1">
    <name type="scientific">Arundo donax</name>
    <name type="common">Giant reed</name>
    <name type="synonym">Donax arundinaceus</name>
    <dbReference type="NCBI Taxonomy" id="35708"/>
    <lineage>
        <taxon>Eukaryota</taxon>
        <taxon>Viridiplantae</taxon>
        <taxon>Streptophyta</taxon>
        <taxon>Embryophyta</taxon>
        <taxon>Tracheophyta</taxon>
        <taxon>Spermatophyta</taxon>
        <taxon>Magnoliopsida</taxon>
        <taxon>Liliopsida</taxon>
        <taxon>Poales</taxon>
        <taxon>Poaceae</taxon>
        <taxon>PACMAD clade</taxon>
        <taxon>Arundinoideae</taxon>
        <taxon>Arundineae</taxon>
        <taxon>Arundo</taxon>
    </lineage>
</organism>
<reference evidence="1" key="1">
    <citation type="submission" date="2014-09" db="EMBL/GenBank/DDBJ databases">
        <authorList>
            <person name="Magalhaes I.L.F."/>
            <person name="Oliveira U."/>
            <person name="Santos F.R."/>
            <person name="Vidigal T.H.D.A."/>
            <person name="Brescovit A.D."/>
            <person name="Santos A.J."/>
        </authorList>
    </citation>
    <scope>NUCLEOTIDE SEQUENCE</scope>
    <source>
        <tissue evidence="1">Shoot tissue taken approximately 20 cm above the soil surface</tissue>
    </source>
</reference>
<evidence type="ECO:0000313" key="1">
    <source>
        <dbReference type="EMBL" id="JAE11583.1"/>
    </source>
</evidence>
<reference evidence="1" key="2">
    <citation type="journal article" date="2015" name="Data Brief">
        <title>Shoot transcriptome of the giant reed, Arundo donax.</title>
        <authorList>
            <person name="Barrero R.A."/>
            <person name="Guerrero F.D."/>
            <person name="Moolhuijzen P."/>
            <person name="Goolsby J.A."/>
            <person name="Tidwell J."/>
            <person name="Bellgard S.E."/>
            <person name="Bellgard M.I."/>
        </authorList>
    </citation>
    <scope>NUCLEOTIDE SEQUENCE</scope>
    <source>
        <tissue evidence="1">Shoot tissue taken approximately 20 cm above the soil surface</tissue>
    </source>
</reference>
<name>A0A0A9FTE8_ARUDO</name>
<proteinExistence type="predicted"/>